<dbReference type="GO" id="GO:0016787">
    <property type="term" value="F:hydrolase activity"/>
    <property type="evidence" value="ECO:0007669"/>
    <property type="project" value="UniProtKB-KW"/>
</dbReference>
<protein>
    <recommendedName>
        <fullName evidence="3">Alpha/beta hydrolase fold-3 domain-containing protein</fullName>
    </recommendedName>
</protein>
<dbReference type="InterPro" id="IPR013094">
    <property type="entry name" value="AB_hydrolase_3"/>
</dbReference>
<sequence length="364" mass="40486">MTSIVPGKYGDIGSLDVVEIAFQFAKLPIILVSSLIFSPFVWYNKHKTWRRVLGDQAFRWAAGLKVPQLQSLMGTTLTTYRSTVAKLNIPAVEEDIGSDARLLWLGPKRTDHVLLYLHGGAFLGPATDASFYFWRHVQEQLKARSNIDLGVAILTYTLIPEAAFPTPLRQSVAAINYLTSQGVKPENIHLAGDSAGGNLIFQVLLHALRPIESVVPLKLSKPLRGVYTISPWVSLTADSESTLKHAHSDIISPKNLREWGGYVLADVPVDKRGYVEALKAPDDWFKNMDGVVDRILITAGSQECLRDDILAFNEKLKKTYEGKLDFVLQRGGVHDDIFLDFLVNETKLGELTPMVIEWLAAGYE</sequence>
<feature type="domain" description="Alpha/beta hydrolase fold-3" evidence="3">
    <location>
        <begin position="114"/>
        <end position="334"/>
    </location>
</feature>
<keyword evidence="2" id="KW-1133">Transmembrane helix</keyword>
<dbReference type="PANTHER" id="PTHR48081">
    <property type="entry name" value="AB HYDROLASE SUPERFAMILY PROTEIN C4A8.06C"/>
    <property type="match status" value="1"/>
</dbReference>
<evidence type="ECO:0000256" key="1">
    <source>
        <dbReference type="ARBA" id="ARBA00022801"/>
    </source>
</evidence>
<accession>A0A067N7Q0</accession>
<dbReference type="Proteomes" id="UP000027073">
    <property type="component" value="Unassembled WGS sequence"/>
</dbReference>
<evidence type="ECO:0000259" key="3">
    <source>
        <dbReference type="Pfam" id="PF07859"/>
    </source>
</evidence>
<dbReference type="OrthoDB" id="2152029at2759"/>
<dbReference type="InParanoid" id="A0A067N7Q0"/>
<dbReference type="InterPro" id="IPR050300">
    <property type="entry name" value="GDXG_lipolytic_enzyme"/>
</dbReference>
<feature type="transmembrane region" description="Helical" evidence="2">
    <location>
        <begin position="20"/>
        <end position="43"/>
    </location>
</feature>
<organism evidence="4 5">
    <name type="scientific">Pleurotus ostreatus (strain PC15)</name>
    <name type="common">Oyster mushroom</name>
    <dbReference type="NCBI Taxonomy" id="1137138"/>
    <lineage>
        <taxon>Eukaryota</taxon>
        <taxon>Fungi</taxon>
        <taxon>Dikarya</taxon>
        <taxon>Basidiomycota</taxon>
        <taxon>Agaricomycotina</taxon>
        <taxon>Agaricomycetes</taxon>
        <taxon>Agaricomycetidae</taxon>
        <taxon>Agaricales</taxon>
        <taxon>Pleurotineae</taxon>
        <taxon>Pleurotaceae</taxon>
        <taxon>Pleurotus</taxon>
    </lineage>
</organism>
<dbReference type="Pfam" id="PF07859">
    <property type="entry name" value="Abhydrolase_3"/>
    <property type="match status" value="1"/>
</dbReference>
<dbReference type="AlphaFoldDB" id="A0A067N7Q0"/>
<gene>
    <name evidence="4" type="ORF">PLEOSDRAFT_1059071</name>
</gene>
<evidence type="ECO:0000313" key="5">
    <source>
        <dbReference type="Proteomes" id="UP000027073"/>
    </source>
</evidence>
<evidence type="ECO:0000313" key="4">
    <source>
        <dbReference type="EMBL" id="KDQ23834.1"/>
    </source>
</evidence>
<keyword evidence="2" id="KW-0472">Membrane</keyword>
<dbReference type="FunCoup" id="A0A067N7Q0">
    <property type="interactions" value="18"/>
</dbReference>
<reference evidence="5" key="1">
    <citation type="journal article" date="2014" name="Proc. Natl. Acad. Sci. U.S.A.">
        <title>Extensive sampling of basidiomycete genomes demonstrates inadequacy of the white-rot/brown-rot paradigm for wood decay fungi.</title>
        <authorList>
            <person name="Riley R."/>
            <person name="Salamov A.A."/>
            <person name="Brown D.W."/>
            <person name="Nagy L.G."/>
            <person name="Floudas D."/>
            <person name="Held B.W."/>
            <person name="Levasseur A."/>
            <person name="Lombard V."/>
            <person name="Morin E."/>
            <person name="Otillar R."/>
            <person name="Lindquist E.A."/>
            <person name="Sun H."/>
            <person name="LaButti K.M."/>
            <person name="Schmutz J."/>
            <person name="Jabbour D."/>
            <person name="Luo H."/>
            <person name="Baker S.E."/>
            <person name="Pisabarro A.G."/>
            <person name="Walton J.D."/>
            <person name="Blanchette R.A."/>
            <person name="Henrissat B."/>
            <person name="Martin F."/>
            <person name="Cullen D."/>
            <person name="Hibbett D.S."/>
            <person name="Grigoriev I.V."/>
        </authorList>
    </citation>
    <scope>NUCLEOTIDE SEQUENCE [LARGE SCALE GENOMIC DNA]</scope>
    <source>
        <strain evidence="5">PC15</strain>
    </source>
</reference>
<proteinExistence type="predicted"/>
<keyword evidence="1" id="KW-0378">Hydrolase</keyword>
<dbReference type="InterPro" id="IPR029058">
    <property type="entry name" value="AB_hydrolase_fold"/>
</dbReference>
<dbReference type="EMBL" id="KL198012">
    <property type="protein sequence ID" value="KDQ23834.1"/>
    <property type="molecule type" value="Genomic_DNA"/>
</dbReference>
<name>A0A067N7Q0_PLEO1</name>
<dbReference type="VEuPathDB" id="FungiDB:PLEOSDRAFT_1059071"/>
<dbReference type="STRING" id="1137138.A0A067N7Q0"/>
<dbReference type="HOGENOM" id="CLU_042179_2_1_1"/>
<dbReference type="Gene3D" id="3.40.50.1820">
    <property type="entry name" value="alpha/beta hydrolase"/>
    <property type="match status" value="1"/>
</dbReference>
<dbReference type="SUPFAM" id="SSF53474">
    <property type="entry name" value="alpha/beta-Hydrolases"/>
    <property type="match status" value="1"/>
</dbReference>
<dbReference type="PANTHER" id="PTHR48081:SF31">
    <property type="entry name" value="STERYL ACETYL HYDROLASE MUG81-RELATED"/>
    <property type="match status" value="1"/>
</dbReference>
<keyword evidence="2" id="KW-0812">Transmembrane</keyword>
<evidence type="ECO:0000256" key="2">
    <source>
        <dbReference type="SAM" id="Phobius"/>
    </source>
</evidence>